<accession>A0ABZ1C1J9</accession>
<reference evidence="1 2" key="1">
    <citation type="journal article" date="2024" name="Front. Microbiol.">
        <title>Novel thermophilic genera Geochorda gen. nov. and Carboxydochorda gen. nov. from the deep terrestrial subsurface reveal the ecophysiological diversity in the class Limnochordia.</title>
        <authorList>
            <person name="Karnachuk O.V."/>
            <person name="Lukina A.P."/>
            <person name="Avakyan M.R."/>
            <person name="Kadnikov V.V."/>
            <person name="Begmatov S."/>
            <person name="Beletsky A.V."/>
            <person name="Vlasova K.G."/>
            <person name="Novikov A.A."/>
            <person name="Shcherbakova V.A."/>
            <person name="Mardanov A.V."/>
            <person name="Ravin N.V."/>
        </authorList>
    </citation>
    <scope>NUCLEOTIDE SEQUENCE [LARGE SCALE GENOMIC DNA]</scope>
    <source>
        <strain evidence="1 2">L945</strain>
    </source>
</reference>
<protein>
    <submittedName>
        <fullName evidence="1">Uncharacterized protein</fullName>
    </submittedName>
</protein>
<keyword evidence="2" id="KW-1185">Reference proteome</keyword>
<proteinExistence type="predicted"/>
<sequence length="155" mass="17212">MKEAVEVLGRIGALDAQNAVVWDKTTDTQEPCRDVVKWACEAHLAGLQEAVEARCADLSRPGRQLAFLLLREGSVRKGEVYDGGGFAVAHRILFSEDLLPEAFEELISVGLLYKAFEGKETTYVVPGFARRAWEYRLEQLARLPRLHLDWPGGGG</sequence>
<dbReference type="RefSeq" id="WP_324718081.1">
    <property type="nucleotide sequence ID" value="NZ_CP141615.1"/>
</dbReference>
<evidence type="ECO:0000313" key="1">
    <source>
        <dbReference type="EMBL" id="WRP18809.1"/>
    </source>
</evidence>
<organism evidence="1 2">
    <name type="scientific">Carboxydichorda subterranea</name>
    <dbReference type="NCBI Taxonomy" id="3109565"/>
    <lineage>
        <taxon>Bacteria</taxon>
        <taxon>Bacillati</taxon>
        <taxon>Bacillota</taxon>
        <taxon>Limnochordia</taxon>
        <taxon>Limnochordales</taxon>
        <taxon>Geochordaceae</taxon>
        <taxon>Carboxydichorda</taxon>
    </lineage>
</organism>
<dbReference type="Proteomes" id="UP001332192">
    <property type="component" value="Chromosome"/>
</dbReference>
<evidence type="ECO:0000313" key="2">
    <source>
        <dbReference type="Proteomes" id="UP001332192"/>
    </source>
</evidence>
<name>A0ABZ1C1J9_9FIRM</name>
<gene>
    <name evidence="1" type="ORF">U7230_07400</name>
</gene>
<dbReference type="EMBL" id="CP141615">
    <property type="protein sequence ID" value="WRP18809.1"/>
    <property type="molecule type" value="Genomic_DNA"/>
</dbReference>